<feature type="transmembrane region" description="Helical" evidence="5">
    <location>
        <begin position="209"/>
        <end position="228"/>
    </location>
</feature>
<protein>
    <submittedName>
        <fullName evidence="6">Sodium-dependent transporter</fullName>
    </submittedName>
</protein>
<evidence type="ECO:0000256" key="4">
    <source>
        <dbReference type="ARBA" id="ARBA00023136"/>
    </source>
</evidence>
<dbReference type="PANTHER" id="PTHR10361:SF28">
    <property type="entry name" value="P3 PROTEIN-RELATED"/>
    <property type="match status" value="1"/>
</dbReference>
<comment type="subcellular location">
    <subcellularLocation>
        <location evidence="1">Membrane</location>
        <topology evidence="1">Multi-pass membrane protein</topology>
    </subcellularLocation>
</comment>
<dbReference type="AlphaFoldDB" id="A0A1B1N8H7"/>
<dbReference type="PANTHER" id="PTHR10361">
    <property type="entry name" value="SODIUM-BILE ACID COTRANSPORTER"/>
    <property type="match status" value="1"/>
</dbReference>
<dbReference type="GO" id="GO:0016020">
    <property type="term" value="C:membrane"/>
    <property type="evidence" value="ECO:0007669"/>
    <property type="project" value="UniProtKB-SubCell"/>
</dbReference>
<feature type="transmembrane region" description="Helical" evidence="5">
    <location>
        <begin position="146"/>
        <end position="164"/>
    </location>
</feature>
<gene>
    <name evidence="6" type="ORF">SGUI_0289</name>
</gene>
<dbReference type="KEGG" id="serj:SGUI_0289"/>
<evidence type="ECO:0000313" key="7">
    <source>
        <dbReference type="Proteomes" id="UP000092482"/>
    </source>
</evidence>
<feature type="transmembrane region" description="Helical" evidence="5">
    <location>
        <begin position="234"/>
        <end position="256"/>
    </location>
</feature>
<feature type="transmembrane region" description="Helical" evidence="5">
    <location>
        <begin position="49"/>
        <end position="71"/>
    </location>
</feature>
<sequence>MAVSILDSTPPSASQAEDRSAYRAVTLFPVLVLVAGILGYVFAGPISGGAGLITPLLGVIMFGMGLTLTLPDFALVLRRPLPVLLGVGAQYVVMPLVGLLVVTVLRLPDEIAAGVILVGCVPGGTASNVVAYLARADTALSVTMTSVSTLLAPVLTPLLTLWLVGERLPVDGWGMARTIVVIVLVPVVLGLLVRLLLPRLVRRVLPAMPWFSVLVICVVVAIVVSLSADRLVEAGLLVTAAVILHNLLGLGIGYGIGRVTGVGERSARTMAIEVGMQNSGLASGLAATFFTPVAALPGAVFSVWHNLSGATLAGWFRRRDARAAAQPRA</sequence>
<organism evidence="6 7">
    <name type="scientific">Serinicoccus hydrothermalis</name>
    <dbReference type="NCBI Taxonomy" id="1758689"/>
    <lineage>
        <taxon>Bacteria</taxon>
        <taxon>Bacillati</taxon>
        <taxon>Actinomycetota</taxon>
        <taxon>Actinomycetes</taxon>
        <taxon>Micrococcales</taxon>
        <taxon>Ornithinimicrobiaceae</taxon>
        <taxon>Serinicoccus</taxon>
    </lineage>
</organism>
<dbReference type="PATRIC" id="fig|1758689.4.peg.294"/>
<dbReference type="Gene3D" id="1.20.1530.20">
    <property type="match status" value="1"/>
</dbReference>
<evidence type="ECO:0000256" key="3">
    <source>
        <dbReference type="ARBA" id="ARBA00022989"/>
    </source>
</evidence>
<dbReference type="InterPro" id="IPR002657">
    <property type="entry name" value="BilAc:Na_symport/Acr3"/>
</dbReference>
<dbReference type="STRING" id="1758689.SGUI_0289"/>
<feature type="transmembrane region" description="Helical" evidence="5">
    <location>
        <begin position="176"/>
        <end position="197"/>
    </location>
</feature>
<keyword evidence="3 5" id="KW-1133">Transmembrane helix</keyword>
<dbReference type="Proteomes" id="UP000092482">
    <property type="component" value="Chromosome"/>
</dbReference>
<evidence type="ECO:0000256" key="1">
    <source>
        <dbReference type="ARBA" id="ARBA00004141"/>
    </source>
</evidence>
<feature type="transmembrane region" description="Helical" evidence="5">
    <location>
        <begin position="83"/>
        <end position="105"/>
    </location>
</feature>
<dbReference type="EMBL" id="CP014989">
    <property type="protein sequence ID" value="ANS77685.1"/>
    <property type="molecule type" value="Genomic_DNA"/>
</dbReference>
<keyword evidence="7" id="KW-1185">Reference proteome</keyword>
<feature type="transmembrane region" description="Helical" evidence="5">
    <location>
        <begin position="21"/>
        <end position="43"/>
    </location>
</feature>
<evidence type="ECO:0000313" key="6">
    <source>
        <dbReference type="EMBL" id="ANS77685.1"/>
    </source>
</evidence>
<name>A0A1B1N8H7_9MICO</name>
<dbReference type="Pfam" id="PF01758">
    <property type="entry name" value="SBF"/>
    <property type="match status" value="1"/>
</dbReference>
<evidence type="ECO:0000256" key="2">
    <source>
        <dbReference type="ARBA" id="ARBA00022692"/>
    </source>
</evidence>
<keyword evidence="2 5" id="KW-0812">Transmembrane</keyword>
<dbReference type="InterPro" id="IPR004710">
    <property type="entry name" value="Bilac:Na_transpt"/>
</dbReference>
<evidence type="ECO:0000256" key="5">
    <source>
        <dbReference type="SAM" id="Phobius"/>
    </source>
</evidence>
<dbReference type="InterPro" id="IPR038770">
    <property type="entry name" value="Na+/solute_symporter_sf"/>
</dbReference>
<keyword evidence="4 5" id="KW-0472">Membrane</keyword>
<proteinExistence type="predicted"/>
<reference evidence="6 7" key="1">
    <citation type="submission" date="2016-03" db="EMBL/GenBank/DDBJ databases">
        <title>Shallow-sea hydrothermal system.</title>
        <authorList>
            <person name="Tang K."/>
        </authorList>
    </citation>
    <scope>NUCLEOTIDE SEQUENCE [LARGE SCALE GENOMIC DNA]</scope>
    <source>
        <strain evidence="6 7">JLT9</strain>
    </source>
</reference>
<accession>A0A1B1N8H7</accession>
<feature type="transmembrane region" description="Helical" evidence="5">
    <location>
        <begin position="111"/>
        <end position="134"/>
    </location>
</feature>